<dbReference type="Pfam" id="PF00560">
    <property type="entry name" value="LRR_1"/>
    <property type="match status" value="1"/>
</dbReference>
<evidence type="ECO:0000256" key="1">
    <source>
        <dbReference type="ARBA" id="ARBA00004479"/>
    </source>
</evidence>
<dbReference type="Gene3D" id="3.80.10.10">
    <property type="entry name" value="Ribonuclease Inhibitor"/>
    <property type="match status" value="1"/>
</dbReference>
<gene>
    <name evidence="7" type="ORF">CCAM_LOCUS27259</name>
</gene>
<dbReference type="InterPro" id="IPR032675">
    <property type="entry name" value="LRR_dom_sf"/>
</dbReference>
<sequence length="121" mass="13968">METLPQLRVVVLRFNNFNGTMMLVAPKTEHPFPKLQVLDISRNPFSGSLPEAFFNNFQGMIDAEENKTVDGTDWFKKLTELRFILKGLDQSLQRLLVTLCWIPLQQLTYHPIGFMGVFHIS</sequence>
<evidence type="ECO:0000256" key="5">
    <source>
        <dbReference type="ARBA" id="ARBA00023136"/>
    </source>
</evidence>
<evidence type="ECO:0000256" key="2">
    <source>
        <dbReference type="ARBA" id="ARBA00022692"/>
    </source>
</evidence>
<keyword evidence="2" id="KW-0812">Transmembrane</keyword>
<keyword evidence="8" id="KW-1185">Reference proteome</keyword>
<keyword evidence="3" id="KW-0732">Signal</keyword>
<dbReference type="EMBL" id="OOIL02002916">
    <property type="protein sequence ID" value="VFQ85483.1"/>
    <property type="molecule type" value="Genomic_DNA"/>
</dbReference>
<evidence type="ECO:0000256" key="3">
    <source>
        <dbReference type="ARBA" id="ARBA00022729"/>
    </source>
</evidence>
<keyword evidence="4" id="KW-1133">Transmembrane helix</keyword>
<evidence type="ECO:0000256" key="6">
    <source>
        <dbReference type="ARBA" id="ARBA00023180"/>
    </source>
</evidence>
<protein>
    <submittedName>
        <fullName evidence="7">Uncharacterized protein</fullName>
    </submittedName>
</protein>
<keyword evidence="6" id="KW-0325">Glycoprotein</keyword>
<dbReference type="InterPro" id="IPR001611">
    <property type="entry name" value="Leu-rich_rpt"/>
</dbReference>
<dbReference type="GO" id="GO:0016020">
    <property type="term" value="C:membrane"/>
    <property type="evidence" value="ECO:0007669"/>
    <property type="project" value="UniProtKB-SubCell"/>
</dbReference>
<reference evidence="7 8" key="1">
    <citation type="submission" date="2018-04" db="EMBL/GenBank/DDBJ databases">
        <authorList>
            <person name="Vogel A."/>
        </authorList>
    </citation>
    <scope>NUCLEOTIDE SEQUENCE [LARGE SCALE GENOMIC DNA]</scope>
</reference>
<keyword evidence="5" id="KW-0472">Membrane</keyword>
<name>A0A484M9C8_9ASTE</name>
<dbReference type="AlphaFoldDB" id="A0A484M9C8"/>
<evidence type="ECO:0000313" key="7">
    <source>
        <dbReference type="EMBL" id="VFQ85483.1"/>
    </source>
</evidence>
<dbReference type="PANTHER" id="PTHR48061">
    <property type="entry name" value="LEUCINE-RICH REPEAT RECEPTOR PROTEIN KINASE EMS1-LIKE-RELATED"/>
    <property type="match status" value="1"/>
</dbReference>
<dbReference type="Proteomes" id="UP000595140">
    <property type="component" value="Unassembled WGS sequence"/>
</dbReference>
<accession>A0A484M9C8</accession>
<organism evidence="7 8">
    <name type="scientific">Cuscuta campestris</name>
    <dbReference type="NCBI Taxonomy" id="132261"/>
    <lineage>
        <taxon>Eukaryota</taxon>
        <taxon>Viridiplantae</taxon>
        <taxon>Streptophyta</taxon>
        <taxon>Embryophyta</taxon>
        <taxon>Tracheophyta</taxon>
        <taxon>Spermatophyta</taxon>
        <taxon>Magnoliopsida</taxon>
        <taxon>eudicotyledons</taxon>
        <taxon>Gunneridae</taxon>
        <taxon>Pentapetalae</taxon>
        <taxon>asterids</taxon>
        <taxon>lamiids</taxon>
        <taxon>Solanales</taxon>
        <taxon>Convolvulaceae</taxon>
        <taxon>Cuscuteae</taxon>
        <taxon>Cuscuta</taxon>
        <taxon>Cuscuta subgen. Grammica</taxon>
        <taxon>Cuscuta sect. Cleistogrammica</taxon>
    </lineage>
</organism>
<dbReference type="OrthoDB" id="442066at2759"/>
<evidence type="ECO:0000313" key="8">
    <source>
        <dbReference type="Proteomes" id="UP000595140"/>
    </source>
</evidence>
<evidence type="ECO:0000256" key="4">
    <source>
        <dbReference type="ARBA" id="ARBA00022989"/>
    </source>
</evidence>
<dbReference type="PANTHER" id="PTHR48061:SF46">
    <property type="entry name" value="LEUCINE-RICH REPEAT-CONTAINING N-TERMINAL PLANT-TYPE DOMAIN-CONTAINING PROTEIN"/>
    <property type="match status" value="1"/>
</dbReference>
<proteinExistence type="predicted"/>
<dbReference type="SUPFAM" id="SSF52047">
    <property type="entry name" value="RNI-like"/>
    <property type="match status" value="1"/>
</dbReference>
<dbReference type="InterPro" id="IPR046956">
    <property type="entry name" value="RLP23-like"/>
</dbReference>
<comment type="subcellular location">
    <subcellularLocation>
        <location evidence="1">Membrane</location>
        <topology evidence="1">Single-pass type I membrane protein</topology>
    </subcellularLocation>
</comment>